<comment type="pathway">
    <text evidence="3">Protein modification; protein ubiquitination.</text>
</comment>
<dbReference type="GO" id="GO:0043161">
    <property type="term" value="P:proteasome-mediated ubiquitin-dependent protein catabolic process"/>
    <property type="evidence" value="ECO:0007669"/>
    <property type="project" value="TreeGrafter"/>
</dbReference>
<comment type="subcellular location">
    <subcellularLocation>
        <location evidence="2">Endoplasmic reticulum membrane</location>
        <topology evidence="2">Multi-pass membrane protein</topology>
    </subcellularLocation>
</comment>
<dbReference type="GO" id="GO:0036503">
    <property type="term" value="P:ERAD pathway"/>
    <property type="evidence" value="ECO:0007669"/>
    <property type="project" value="TreeGrafter"/>
</dbReference>
<evidence type="ECO:0000256" key="5">
    <source>
        <dbReference type="ARBA" id="ARBA00012483"/>
    </source>
</evidence>
<comment type="catalytic activity">
    <reaction evidence="1">
        <text>S-ubiquitinyl-[E2 ubiquitin-conjugating enzyme]-L-cysteine + [acceptor protein]-L-lysine = [E2 ubiquitin-conjugating enzyme]-L-cysteine + N(6)-ubiquitinyl-[acceptor protein]-L-lysine.</text>
        <dbReference type="EC" id="2.3.2.27"/>
    </reaction>
</comment>
<dbReference type="PANTHER" id="PTHR22763">
    <property type="entry name" value="RING ZINC FINGER PROTEIN"/>
    <property type="match status" value="1"/>
</dbReference>
<evidence type="ECO:0000256" key="2">
    <source>
        <dbReference type="ARBA" id="ARBA00004477"/>
    </source>
</evidence>
<dbReference type="InterPro" id="IPR000504">
    <property type="entry name" value="RRM_dom"/>
</dbReference>
<keyword evidence="10" id="KW-0833">Ubl conjugation pathway</keyword>
<evidence type="ECO:0000256" key="12">
    <source>
        <dbReference type="ARBA" id="ARBA00022833"/>
    </source>
</evidence>
<dbReference type="PANTHER" id="PTHR22763:SF184">
    <property type="entry name" value="E3 UBIQUITIN-PROTEIN LIGASE SYNOVIOLIN"/>
    <property type="match status" value="1"/>
</dbReference>
<evidence type="ECO:0000313" key="21">
    <source>
        <dbReference type="EMBL" id="KAJ6258822.1"/>
    </source>
</evidence>
<feature type="compositionally biased region" description="Basic residues" evidence="17">
    <location>
        <begin position="1084"/>
        <end position="1095"/>
    </location>
</feature>
<evidence type="ECO:0000256" key="14">
    <source>
        <dbReference type="ARBA" id="ARBA00023136"/>
    </source>
</evidence>
<dbReference type="SUPFAM" id="SSF57850">
    <property type="entry name" value="RING/U-box"/>
    <property type="match status" value="1"/>
</dbReference>
<dbReference type="Proteomes" id="UP001221413">
    <property type="component" value="Unassembled WGS sequence"/>
</dbReference>
<keyword evidence="11" id="KW-0256">Endoplasmic reticulum</keyword>
<evidence type="ECO:0000256" key="17">
    <source>
        <dbReference type="SAM" id="MobiDB-lite"/>
    </source>
</evidence>
<feature type="transmembrane region" description="Helical" evidence="18">
    <location>
        <begin position="470"/>
        <end position="491"/>
    </location>
</feature>
<keyword evidence="22" id="KW-1185">Reference proteome</keyword>
<keyword evidence="6" id="KW-0808">Transferase</keyword>
<keyword evidence="9 15" id="KW-0863">Zinc-finger</keyword>
<keyword evidence="13 18" id="KW-1133">Transmembrane helix</keyword>
<dbReference type="InterPro" id="IPR058051">
    <property type="entry name" value="Znf_RING_synoviolin"/>
</dbReference>
<feature type="transmembrane region" description="Helical" evidence="18">
    <location>
        <begin position="373"/>
        <end position="391"/>
    </location>
</feature>
<feature type="compositionally biased region" description="Polar residues" evidence="17">
    <location>
        <begin position="1208"/>
        <end position="1234"/>
    </location>
</feature>
<feature type="compositionally biased region" description="Polar residues" evidence="17">
    <location>
        <begin position="942"/>
        <end position="969"/>
    </location>
</feature>
<feature type="region of interest" description="Disordered" evidence="17">
    <location>
        <begin position="924"/>
        <end position="1036"/>
    </location>
</feature>
<feature type="compositionally biased region" description="Low complexity" evidence="17">
    <location>
        <begin position="976"/>
        <end position="992"/>
    </location>
</feature>
<keyword evidence="8" id="KW-0479">Metal-binding</keyword>
<dbReference type="GO" id="GO:0005789">
    <property type="term" value="C:endoplasmic reticulum membrane"/>
    <property type="evidence" value="ECO:0007669"/>
    <property type="project" value="UniProtKB-SubCell"/>
</dbReference>
<dbReference type="SMART" id="SM00184">
    <property type="entry name" value="RING"/>
    <property type="match status" value="1"/>
</dbReference>
<dbReference type="SUPFAM" id="SSF54928">
    <property type="entry name" value="RNA-binding domain, RBD"/>
    <property type="match status" value="1"/>
</dbReference>
<evidence type="ECO:0000256" key="3">
    <source>
        <dbReference type="ARBA" id="ARBA00004906"/>
    </source>
</evidence>
<dbReference type="Pfam" id="PF00076">
    <property type="entry name" value="RRM_1"/>
    <property type="match status" value="1"/>
</dbReference>
<dbReference type="InterPro" id="IPR035979">
    <property type="entry name" value="RBD_domain_sf"/>
</dbReference>
<feature type="compositionally biased region" description="Basic and acidic residues" evidence="17">
    <location>
        <begin position="48"/>
        <end position="72"/>
    </location>
</feature>
<feature type="transmembrane region" description="Helical" evidence="18">
    <location>
        <begin position="503"/>
        <end position="526"/>
    </location>
</feature>
<protein>
    <recommendedName>
        <fullName evidence="5">RING-type E3 ubiquitin transferase</fullName>
        <ecNumber evidence="5">2.3.2.27</ecNumber>
    </recommendedName>
</protein>
<evidence type="ECO:0000256" key="18">
    <source>
        <dbReference type="SAM" id="Phobius"/>
    </source>
</evidence>
<evidence type="ECO:0000256" key="8">
    <source>
        <dbReference type="ARBA" id="ARBA00022723"/>
    </source>
</evidence>
<dbReference type="Pfam" id="PF13639">
    <property type="entry name" value="zf-RING_2"/>
    <property type="match status" value="1"/>
</dbReference>
<name>A0AAD6IYM6_DREDA</name>
<keyword evidence="16" id="KW-0694">RNA-binding</keyword>
<evidence type="ECO:0000256" key="15">
    <source>
        <dbReference type="PROSITE-ProRule" id="PRU00175"/>
    </source>
</evidence>
<dbReference type="PROSITE" id="PS50089">
    <property type="entry name" value="ZF_RING_2"/>
    <property type="match status" value="1"/>
</dbReference>
<feature type="compositionally biased region" description="Low complexity" evidence="17">
    <location>
        <begin position="1392"/>
        <end position="1405"/>
    </location>
</feature>
<feature type="compositionally biased region" description="Basic and acidic residues" evidence="17">
    <location>
        <begin position="1462"/>
        <end position="1477"/>
    </location>
</feature>
<feature type="compositionally biased region" description="Basic and acidic residues" evidence="17">
    <location>
        <begin position="13"/>
        <end position="24"/>
    </location>
</feature>
<dbReference type="Gene3D" id="3.30.70.330">
    <property type="match status" value="1"/>
</dbReference>
<dbReference type="GO" id="GO:0003723">
    <property type="term" value="F:RNA binding"/>
    <property type="evidence" value="ECO:0007669"/>
    <property type="project" value="UniProtKB-UniRule"/>
</dbReference>
<dbReference type="CDD" id="cd16479">
    <property type="entry name" value="RING-H2_synoviolin"/>
    <property type="match status" value="1"/>
</dbReference>
<evidence type="ECO:0000256" key="4">
    <source>
        <dbReference type="ARBA" id="ARBA00010089"/>
    </source>
</evidence>
<feature type="compositionally biased region" description="Basic and acidic residues" evidence="17">
    <location>
        <begin position="247"/>
        <end position="287"/>
    </location>
</feature>
<accession>A0AAD6IYM6</accession>
<evidence type="ECO:0000256" key="16">
    <source>
        <dbReference type="PROSITE-ProRule" id="PRU00176"/>
    </source>
</evidence>
<dbReference type="InterPro" id="IPR012677">
    <property type="entry name" value="Nucleotide-bd_a/b_plait_sf"/>
</dbReference>
<dbReference type="Gene3D" id="3.30.40.10">
    <property type="entry name" value="Zinc/RING finger domain, C3HC4 (zinc finger)"/>
    <property type="match status" value="1"/>
</dbReference>
<proteinExistence type="inferred from homology"/>
<dbReference type="GO" id="GO:0008270">
    <property type="term" value="F:zinc ion binding"/>
    <property type="evidence" value="ECO:0007669"/>
    <property type="project" value="UniProtKB-KW"/>
</dbReference>
<feature type="compositionally biased region" description="Low complexity" evidence="17">
    <location>
        <begin position="1356"/>
        <end position="1377"/>
    </location>
</feature>
<evidence type="ECO:0000256" key="1">
    <source>
        <dbReference type="ARBA" id="ARBA00000900"/>
    </source>
</evidence>
<feature type="region of interest" description="Disordered" evidence="17">
    <location>
        <begin position="1071"/>
        <end position="1109"/>
    </location>
</feature>
<dbReference type="InterPro" id="IPR013083">
    <property type="entry name" value="Znf_RING/FYVE/PHD"/>
</dbReference>
<comment type="caution">
    <text evidence="21">The sequence shown here is derived from an EMBL/GenBank/DDBJ whole genome shotgun (WGS) entry which is preliminary data.</text>
</comment>
<evidence type="ECO:0000259" key="20">
    <source>
        <dbReference type="PROSITE" id="PS50102"/>
    </source>
</evidence>
<dbReference type="InterPro" id="IPR003954">
    <property type="entry name" value="RRM_euk-type"/>
</dbReference>
<evidence type="ECO:0000259" key="19">
    <source>
        <dbReference type="PROSITE" id="PS50089"/>
    </source>
</evidence>
<feature type="region of interest" description="Disordered" evidence="17">
    <location>
        <begin position="1"/>
        <end position="78"/>
    </location>
</feature>
<feature type="domain" description="RING-type" evidence="19">
    <location>
        <begin position="664"/>
        <end position="730"/>
    </location>
</feature>
<feature type="compositionally biased region" description="Polar residues" evidence="17">
    <location>
        <begin position="1158"/>
        <end position="1193"/>
    </location>
</feature>
<feature type="transmembrane region" description="Helical" evidence="18">
    <location>
        <begin position="598"/>
        <end position="619"/>
    </location>
</feature>
<dbReference type="EC" id="2.3.2.27" evidence="5"/>
<feature type="transmembrane region" description="Helical" evidence="18">
    <location>
        <begin position="432"/>
        <end position="450"/>
    </location>
</feature>
<feature type="compositionally biased region" description="Basic and acidic residues" evidence="17">
    <location>
        <begin position="1235"/>
        <end position="1246"/>
    </location>
</feature>
<feature type="compositionally biased region" description="Low complexity" evidence="17">
    <location>
        <begin position="762"/>
        <end position="805"/>
    </location>
</feature>
<comment type="similarity">
    <text evidence="4">Belongs to the HRD1 family.</text>
</comment>
<dbReference type="SMART" id="SM00361">
    <property type="entry name" value="RRM_1"/>
    <property type="match status" value="1"/>
</dbReference>
<organism evidence="21 22">
    <name type="scientific">Drechslerella dactyloides</name>
    <name type="common">Nematode-trapping fungus</name>
    <name type="synonym">Arthrobotrys dactyloides</name>
    <dbReference type="NCBI Taxonomy" id="74499"/>
    <lineage>
        <taxon>Eukaryota</taxon>
        <taxon>Fungi</taxon>
        <taxon>Dikarya</taxon>
        <taxon>Ascomycota</taxon>
        <taxon>Pezizomycotina</taxon>
        <taxon>Orbiliomycetes</taxon>
        <taxon>Orbiliales</taxon>
        <taxon>Orbiliaceae</taxon>
        <taxon>Drechslerella</taxon>
    </lineage>
</organism>
<dbReference type="GO" id="GO:0061630">
    <property type="term" value="F:ubiquitin protein ligase activity"/>
    <property type="evidence" value="ECO:0007669"/>
    <property type="project" value="UniProtKB-EC"/>
</dbReference>
<reference evidence="21" key="1">
    <citation type="submission" date="2023-01" db="EMBL/GenBank/DDBJ databases">
        <title>The chitinases involved in constricting ring structure development in the nematode-trapping fungus Drechslerella dactyloides.</title>
        <authorList>
            <person name="Wang R."/>
            <person name="Zhang L."/>
            <person name="Tang P."/>
            <person name="Li S."/>
            <person name="Liang L."/>
        </authorList>
    </citation>
    <scope>NUCLEOTIDE SEQUENCE</scope>
    <source>
        <strain evidence="21">YMF1.00031</strain>
    </source>
</reference>
<dbReference type="CDD" id="cd00590">
    <property type="entry name" value="RRM_SF"/>
    <property type="match status" value="1"/>
</dbReference>
<feature type="compositionally biased region" description="Basic and acidic residues" evidence="17">
    <location>
        <begin position="1307"/>
        <end position="1318"/>
    </location>
</feature>
<feature type="compositionally biased region" description="Polar residues" evidence="17">
    <location>
        <begin position="1411"/>
        <end position="1420"/>
    </location>
</feature>
<dbReference type="PROSITE" id="PS50102">
    <property type="entry name" value="RRM"/>
    <property type="match status" value="1"/>
</dbReference>
<keyword evidence="14 18" id="KW-0472">Membrane</keyword>
<feature type="compositionally biased region" description="Low complexity" evidence="17">
    <location>
        <begin position="924"/>
        <end position="941"/>
    </location>
</feature>
<dbReference type="SMART" id="SM00360">
    <property type="entry name" value="RRM"/>
    <property type="match status" value="1"/>
</dbReference>
<keyword evidence="7 18" id="KW-0812">Transmembrane</keyword>
<dbReference type="InterPro" id="IPR050731">
    <property type="entry name" value="HRD1_E3_ubiq-ligases"/>
</dbReference>
<feature type="region of interest" description="Disordered" evidence="17">
    <location>
        <begin position="149"/>
        <end position="304"/>
    </location>
</feature>
<evidence type="ECO:0000256" key="11">
    <source>
        <dbReference type="ARBA" id="ARBA00022824"/>
    </source>
</evidence>
<feature type="region of interest" description="Disordered" evidence="17">
    <location>
        <begin position="762"/>
        <end position="819"/>
    </location>
</feature>
<dbReference type="InterPro" id="IPR001841">
    <property type="entry name" value="Znf_RING"/>
</dbReference>
<evidence type="ECO:0000256" key="7">
    <source>
        <dbReference type="ARBA" id="ARBA00022692"/>
    </source>
</evidence>
<evidence type="ECO:0000256" key="6">
    <source>
        <dbReference type="ARBA" id="ARBA00022679"/>
    </source>
</evidence>
<dbReference type="EMBL" id="JAQGDS010000008">
    <property type="protein sequence ID" value="KAJ6258822.1"/>
    <property type="molecule type" value="Genomic_DNA"/>
</dbReference>
<feature type="region of interest" description="Disordered" evidence="17">
    <location>
        <begin position="1144"/>
        <end position="1477"/>
    </location>
</feature>
<feature type="compositionally biased region" description="Polar residues" evidence="17">
    <location>
        <begin position="1266"/>
        <end position="1282"/>
    </location>
</feature>
<feature type="compositionally biased region" description="Basic and acidic residues" evidence="17">
    <location>
        <begin position="215"/>
        <end position="235"/>
    </location>
</feature>
<gene>
    <name evidence="21" type="ORF">Dda_6876</name>
</gene>
<sequence length="1477" mass="159838">MDYETESRGGYGDSRDNYDRDRSGSPRTRSPDGNTRMRSRSASPGGRVDSRPDASDTMDRRDKDPSPDKDNARNTGTNLFVTGIHPRLSEEDITRLFSKYGEVIKCNIMVDPHTKESRGFGFVNFAASDQADAAKDALQGEVYEGRTLSIEKARRSRPRTPTPGKYFGPPKREDDFRRGPPSYGGRPYGGPRGSYPPRGYEEDRYYRGGSGGARYDSRYDDRYYGSRREHQDDYSRGGGSGGIDRYATGREERYGGSREDRGGNGRGYYDREARPRDGGPAPADDRYGAAADPAGGRGGDRGERGYYDREERADLFFLTPFPLFSPIVILHSWNRSCGLVSTLVASGVVLQAFHQRANFYSACVHLAQSNACLMILTNFGFFMTLMFGKMVQKIFYGPLRPAEVEDLYEKAWYAITETFLAMTIFRDEFQSGFVAMFTVLLFLKCFHWLATSRVEFIQQTPPERPYLFHARLASSLAILFLVDFLLTRYSILTLMQLPKPNMLVMFAFDFAILTINCSSVIARYLISVYEKVAVNQMSKSIRERKKKVLQTRLERGQISEEEMTQSIADDADALDLCAWEAKSAWTFRANITSDVLKLIIYLAFFSIVLTFYGLPLHIIRDVYLTIRSFITKVRDYIAYKKATADMNSRYPDANPAEIAREPLCIICRDTMVAWSEAPATEGRTAQVFVDDEGNIVDERQRPKKLPCGHVLHLNCLKSWMERQQRCPTCRQPVLDDARAHPQRNIPGALPRAGAVPAANINPAVQPQAPAPAPGAQAAPGPAAAPRQQPQQPQQPGQPFPNNVQPIAQGQGQRIPPGMGLNAFLQQRGIANALARNIGPRPPPGFQNVDPRQRHAQIAQMHHAAQLNLQNDIQTQMNSNTMAVVQVAVEEAMQQQQLWNHRLTHQLNLVVEELRALRSQMPTSAAGSATAAGPVGPAVGTSTASAGGTPSQTDTGSSNPGLSPTPTTPLRNEVRLPPSEAQDSAAAAGSSSQPAPPPAPSHSPSASAGASGITTGDRGIPGSDVDGTAGPFPPNFQLPPGWSVIPLYPVAQAGAPSGAPTQLFTTPQHIPAATVHTTPSPSAQPHHHHHHHHHQQHPSTSIHLTPPPIVSPAAAADISLSTSRIRRRGIQRQYSNNLHAYHSMASPHREEQNPLAGASMTSPVPQGQQSTATDTTDGPTVPLASSATAPQAANNPGLAGSTDSSSSSRQPTNNTHQPSPSASPSRHGSISSTSREVLERRLREAHSPRSTSNLSPVGIANLEGPTSAPNLNLNQESPHQPGSATMGATGGSVTSSGRRPELPVMDTSAEHNHPVDATHDPTQGRSPVQERRRASAGEILLSETDTAWPTPPVLPGASVAVSEASSSPNPSLPSSRTGSLRRRNRGGSNAAMTAPTGSGSPVGTTGMFNVIPRSQASSTVGSPVMSHTGPAPVRHDVGSPSRLSLDRDKGKDDISSGSAGGEETERGRSRIKGEEDEA</sequence>
<keyword evidence="12" id="KW-0862">Zinc</keyword>
<dbReference type="Pfam" id="PF25563">
    <property type="entry name" value="TPR_SYVN1_N"/>
    <property type="match status" value="1"/>
</dbReference>
<feature type="compositionally biased region" description="Low complexity" evidence="17">
    <location>
        <begin position="1001"/>
        <end position="1010"/>
    </location>
</feature>
<evidence type="ECO:0000256" key="9">
    <source>
        <dbReference type="ARBA" id="ARBA00022771"/>
    </source>
</evidence>
<feature type="domain" description="RRM" evidence="20">
    <location>
        <begin position="77"/>
        <end position="155"/>
    </location>
</feature>
<feature type="compositionally biased region" description="Basic and acidic residues" evidence="17">
    <location>
        <begin position="1443"/>
        <end position="1453"/>
    </location>
</feature>
<evidence type="ECO:0000256" key="10">
    <source>
        <dbReference type="ARBA" id="ARBA00022786"/>
    </source>
</evidence>
<evidence type="ECO:0000256" key="13">
    <source>
        <dbReference type="ARBA" id="ARBA00022989"/>
    </source>
</evidence>
<dbReference type="InterPro" id="IPR057992">
    <property type="entry name" value="TPR_SYVN1_N"/>
</dbReference>
<evidence type="ECO:0000313" key="22">
    <source>
        <dbReference type="Proteomes" id="UP001221413"/>
    </source>
</evidence>